<dbReference type="InterPro" id="IPR010930">
    <property type="entry name" value="Flg_bb/hook_C_dom"/>
</dbReference>
<protein>
    <recommendedName>
        <fullName evidence="4">Flagellar hook protein FlgE</fullName>
    </recommendedName>
</protein>
<dbReference type="PANTHER" id="PTHR30435">
    <property type="entry name" value="FLAGELLAR PROTEIN"/>
    <property type="match status" value="1"/>
</dbReference>
<sequence length="429" mass="44671">MGVFGAMLTAVSGLRSQSYALENISGNIANSQTTGFKRVDTAFSDLIPDMPRGREVAGSVAAYARATNSTPGDRQNSSVGTHLALNGEGFFTVAQRSGYTNGLPSFNGQQFYTRRGDFEVDRDGYLVNGSGYYLVGRAFDPLTGAPSATTGPIQLPTTAIPAKRTATITYSGNLPRGATAMNGAIFPPATTSISAANESAFLSQSIAGGTTTVYTAAGDAVSLEVRWGKFSDGTWGMFYRSNNPPDVWTKAGSNVSFNADGSPAGAVGPFNLSPLVANGQTIGNVTINFPTGKFTQYANASGLAEVDLKADGYTAGKLNGITISSDGRVNGSYSNGQVLPLSQIQIAQFNADNSLQRLNGGIFAETFESGAPIYGLGSSSVASGALEASNVDIAEEFSKMIVTQQAYSANTRVVTTAQQMLSDVINIVR</sequence>
<evidence type="ECO:0000313" key="8">
    <source>
        <dbReference type="EMBL" id="MDJ1158470.1"/>
    </source>
</evidence>
<evidence type="ECO:0000259" key="5">
    <source>
        <dbReference type="Pfam" id="PF00460"/>
    </source>
</evidence>
<dbReference type="SUPFAM" id="SSF117143">
    <property type="entry name" value="Flagellar hook protein flgE"/>
    <property type="match status" value="1"/>
</dbReference>
<dbReference type="RefSeq" id="WP_283740465.1">
    <property type="nucleotide sequence ID" value="NZ_JASJEV010000005.1"/>
</dbReference>
<comment type="similarity">
    <text evidence="2 4">Belongs to the flagella basal body rod proteins family.</text>
</comment>
<reference evidence="8 9" key="1">
    <citation type="submission" date="2023-05" db="EMBL/GenBank/DDBJ databases">
        <title>Chelatococcus sp. nov., a moderately thermophilic bacterium isolated from hot spring microbial mat.</title>
        <authorList>
            <person name="Hu C.-J."/>
            <person name="Li W.-J."/>
        </authorList>
    </citation>
    <scope>NUCLEOTIDE SEQUENCE [LARGE SCALE GENOMIC DNA]</scope>
    <source>
        <strain evidence="8 9">SYSU G07232</strain>
    </source>
</reference>
<evidence type="ECO:0000256" key="4">
    <source>
        <dbReference type="RuleBase" id="RU362116"/>
    </source>
</evidence>
<dbReference type="Pfam" id="PF00460">
    <property type="entry name" value="Flg_bb_rod"/>
    <property type="match status" value="1"/>
</dbReference>
<organism evidence="8 9">
    <name type="scientific">Chelatococcus albus</name>
    <dbReference type="NCBI Taxonomy" id="3047466"/>
    <lineage>
        <taxon>Bacteria</taxon>
        <taxon>Pseudomonadati</taxon>
        <taxon>Pseudomonadota</taxon>
        <taxon>Alphaproteobacteria</taxon>
        <taxon>Hyphomicrobiales</taxon>
        <taxon>Chelatococcaceae</taxon>
        <taxon>Chelatococcus</taxon>
    </lineage>
</organism>
<keyword evidence="8" id="KW-0969">Cilium</keyword>
<evidence type="ECO:0000256" key="2">
    <source>
        <dbReference type="ARBA" id="ARBA00009677"/>
    </source>
</evidence>
<comment type="subcellular location">
    <subcellularLocation>
        <location evidence="1 4">Bacterial flagellum basal body</location>
    </subcellularLocation>
</comment>
<dbReference type="Pfam" id="PF22692">
    <property type="entry name" value="LlgE_F_G_D1"/>
    <property type="match status" value="1"/>
</dbReference>
<dbReference type="Proteomes" id="UP001321492">
    <property type="component" value="Unassembled WGS sequence"/>
</dbReference>
<dbReference type="InterPro" id="IPR020013">
    <property type="entry name" value="Flagellar_FlgE/F/G"/>
</dbReference>
<evidence type="ECO:0000313" key="9">
    <source>
        <dbReference type="Proteomes" id="UP001321492"/>
    </source>
</evidence>
<evidence type="ECO:0000259" key="6">
    <source>
        <dbReference type="Pfam" id="PF06429"/>
    </source>
</evidence>
<evidence type="ECO:0000259" key="7">
    <source>
        <dbReference type="Pfam" id="PF22692"/>
    </source>
</evidence>
<dbReference type="InterPro" id="IPR037925">
    <property type="entry name" value="FlgE/F/G-like"/>
</dbReference>
<feature type="domain" description="Flagellar hook protein FlgE/F/G-like D1" evidence="7">
    <location>
        <begin position="84"/>
        <end position="159"/>
    </location>
</feature>
<feature type="domain" description="Flagellar basal-body/hook protein C-terminal" evidence="6">
    <location>
        <begin position="383"/>
        <end position="427"/>
    </location>
</feature>
<comment type="caution">
    <text evidence="8">The sequence shown here is derived from an EMBL/GenBank/DDBJ whole genome shotgun (WGS) entry which is preliminary data.</text>
</comment>
<keyword evidence="8" id="KW-0282">Flagellum</keyword>
<evidence type="ECO:0000256" key="1">
    <source>
        <dbReference type="ARBA" id="ARBA00004117"/>
    </source>
</evidence>
<keyword evidence="9" id="KW-1185">Reference proteome</keyword>
<proteinExistence type="inferred from homology"/>
<dbReference type="InterPro" id="IPR037058">
    <property type="entry name" value="Falgellar_hook_FlgE_sf"/>
</dbReference>
<comment type="function">
    <text evidence="4">A flexible structure which links the flagellar filament to the drive apparatus in the basal body.</text>
</comment>
<feature type="domain" description="Flagellar basal body rod protein N-terminal" evidence="5">
    <location>
        <begin position="7"/>
        <end position="37"/>
    </location>
</feature>
<dbReference type="InterPro" id="IPR053967">
    <property type="entry name" value="LlgE_F_G-like_D1"/>
</dbReference>
<gene>
    <name evidence="8" type="ORF">QNA08_09510</name>
</gene>
<dbReference type="PANTHER" id="PTHR30435:SF1">
    <property type="entry name" value="FLAGELLAR HOOK PROTEIN FLGE"/>
    <property type="match status" value="1"/>
</dbReference>
<dbReference type="InterPro" id="IPR001444">
    <property type="entry name" value="Flag_bb_rod_N"/>
</dbReference>
<dbReference type="Gene3D" id="2.60.98.20">
    <property type="entry name" value="Flagellar hook protein FlgE"/>
    <property type="match status" value="1"/>
</dbReference>
<name>A0ABT7AHA9_9HYPH</name>
<dbReference type="NCBIfam" id="TIGR03506">
    <property type="entry name" value="FlgEFG_subfam"/>
    <property type="match status" value="1"/>
</dbReference>
<dbReference type="EMBL" id="JASJEV010000005">
    <property type="protein sequence ID" value="MDJ1158470.1"/>
    <property type="molecule type" value="Genomic_DNA"/>
</dbReference>
<evidence type="ECO:0000256" key="3">
    <source>
        <dbReference type="ARBA" id="ARBA00023143"/>
    </source>
</evidence>
<dbReference type="Pfam" id="PF06429">
    <property type="entry name" value="Flg_bbr_C"/>
    <property type="match status" value="1"/>
</dbReference>
<accession>A0ABT7AHA9</accession>
<keyword evidence="8" id="KW-0966">Cell projection</keyword>
<keyword evidence="3 4" id="KW-0975">Bacterial flagellum</keyword>